<proteinExistence type="predicted"/>
<dbReference type="RefSeq" id="WP_213119221.1">
    <property type="nucleotide sequence ID" value="NZ_JAGYPF010000004.1"/>
</dbReference>
<feature type="transmembrane region" description="Helical" evidence="1">
    <location>
        <begin position="12"/>
        <end position="31"/>
    </location>
</feature>
<evidence type="ECO:0000313" key="3">
    <source>
        <dbReference type="Proteomes" id="UP000679749"/>
    </source>
</evidence>
<dbReference type="EMBL" id="JAGYPF010000004">
    <property type="protein sequence ID" value="MBS4214701.1"/>
    <property type="molecule type" value="Genomic_DNA"/>
</dbReference>
<reference evidence="2" key="1">
    <citation type="submission" date="2021-05" db="EMBL/GenBank/DDBJ databases">
        <title>Novel Bacillus species.</title>
        <authorList>
            <person name="Liu G."/>
        </authorList>
    </citation>
    <scope>NUCLEOTIDE SEQUENCE</scope>
    <source>
        <strain evidence="2">FJAT-49825</strain>
    </source>
</reference>
<comment type="caution">
    <text evidence="2">The sequence shown here is derived from an EMBL/GenBank/DDBJ whole genome shotgun (WGS) entry which is preliminary data.</text>
</comment>
<keyword evidence="1" id="KW-0812">Transmembrane</keyword>
<name>A0A942U4S3_9BACI</name>
<dbReference type="AlphaFoldDB" id="A0A942U4S3"/>
<evidence type="ECO:0000313" key="2">
    <source>
        <dbReference type="EMBL" id="MBS4214701.1"/>
    </source>
</evidence>
<gene>
    <name evidence="2" type="ORF">KHA99_19830</name>
</gene>
<keyword evidence="1" id="KW-0472">Membrane</keyword>
<keyword evidence="3" id="KW-1185">Reference proteome</keyword>
<accession>A0A942U4S3</accession>
<keyword evidence="1" id="KW-1133">Transmembrane helix</keyword>
<organism evidence="2 3">
    <name type="scientific">Neobacillus rhizophilus</name>
    <dbReference type="NCBI Taxonomy" id="2833579"/>
    <lineage>
        <taxon>Bacteria</taxon>
        <taxon>Bacillati</taxon>
        <taxon>Bacillota</taxon>
        <taxon>Bacilli</taxon>
        <taxon>Bacillales</taxon>
        <taxon>Bacillaceae</taxon>
        <taxon>Neobacillus</taxon>
    </lineage>
</organism>
<feature type="transmembrane region" description="Helical" evidence="1">
    <location>
        <begin position="37"/>
        <end position="57"/>
    </location>
</feature>
<sequence>MGNEKVNTPAKLIIYCILFGFIVIFDSVLVIGSPYVFIKVLNLILVIILSSIVGAFIREIFILNKKKKSHTT</sequence>
<protein>
    <submittedName>
        <fullName evidence="2">Uncharacterized protein</fullName>
    </submittedName>
</protein>
<dbReference type="Proteomes" id="UP000679749">
    <property type="component" value="Unassembled WGS sequence"/>
</dbReference>
<evidence type="ECO:0000256" key="1">
    <source>
        <dbReference type="SAM" id="Phobius"/>
    </source>
</evidence>